<dbReference type="EMBL" id="BFEA01000909">
    <property type="protein sequence ID" value="GBG91461.1"/>
    <property type="molecule type" value="Genomic_DNA"/>
</dbReference>
<evidence type="ECO:0000256" key="1">
    <source>
        <dbReference type="SAM" id="MobiDB-lite"/>
    </source>
</evidence>
<sequence>MGHVINSLPPEQDKTRPKLMNLKFELVREAEENFEAELPIRLGSEVLLIKFVCKHTPWCTRCRWWFHTAEEDCPRAGEDETVSNFGARQRDVQSFHNQRVSDDRHIRSAARETVPAAEDRPQGATSTRGAGRLKDARFLSGGQSLARSSRSSTPQGGRGLNIQGTSRGGAISDVARILGPGAGTFQQQDLSGGMHLQGYAGGYQAYALPGGQMAWQGMGFRPYNPAIAAGQPYFYNMYGSGQGLNYVAHGVEDRRTVGGNRGRVGHAVRVEDSASPLDLEVVPVEERAGSERSRPQSPVTSTRAHSDMEESPGVIPEGVETGGRELCQFEEQVLLPLVCTLQDQAIHVVGLLDRNNNLVLPTMGLSEIPLQFAIREKVKYLFADRFEFRIFPEFYLPIMRSELEDGKSVKYAAVFIDARLSTEAWQGLRNVGLDTFPLEAKTQPSIDLLAEVIVEPGISASFLADLNPIMPRSSNLLSASFLDCLSA</sequence>
<dbReference type="AlphaFoldDB" id="A0A388MA59"/>
<organism evidence="2 3">
    <name type="scientific">Chara braunii</name>
    <name type="common">Braun's stonewort</name>
    <dbReference type="NCBI Taxonomy" id="69332"/>
    <lineage>
        <taxon>Eukaryota</taxon>
        <taxon>Viridiplantae</taxon>
        <taxon>Streptophyta</taxon>
        <taxon>Charophyceae</taxon>
        <taxon>Charales</taxon>
        <taxon>Characeae</taxon>
        <taxon>Chara</taxon>
    </lineage>
</organism>
<protein>
    <submittedName>
        <fullName evidence="2">Uncharacterized protein</fullName>
    </submittedName>
</protein>
<name>A0A388MA59_CHABU</name>
<proteinExistence type="predicted"/>
<feature type="compositionally biased region" description="Polar residues" evidence="1">
    <location>
        <begin position="141"/>
        <end position="155"/>
    </location>
</feature>
<feature type="region of interest" description="Disordered" evidence="1">
    <location>
        <begin position="94"/>
        <end position="167"/>
    </location>
</feature>
<reference evidence="2 3" key="1">
    <citation type="journal article" date="2018" name="Cell">
        <title>The Chara Genome: Secondary Complexity and Implications for Plant Terrestrialization.</title>
        <authorList>
            <person name="Nishiyama T."/>
            <person name="Sakayama H."/>
            <person name="Vries J.D."/>
            <person name="Buschmann H."/>
            <person name="Saint-Marcoux D."/>
            <person name="Ullrich K.K."/>
            <person name="Haas F.B."/>
            <person name="Vanderstraeten L."/>
            <person name="Becker D."/>
            <person name="Lang D."/>
            <person name="Vosolsobe S."/>
            <person name="Rombauts S."/>
            <person name="Wilhelmsson P.K.I."/>
            <person name="Janitza P."/>
            <person name="Kern R."/>
            <person name="Heyl A."/>
            <person name="Rumpler F."/>
            <person name="Villalobos L.I.A.C."/>
            <person name="Clay J.M."/>
            <person name="Skokan R."/>
            <person name="Toyoda A."/>
            <person name="Suzuki Y."/>
            <person name="Kagoshima H."/>
            <person name="Schijlen E."/>
            <person name="Tajeshwar N."/>
            <person name="Catarino B."/>
            <person name="Hetherington A.J."/>
            <person name="Saltykova A."/>
            <person name="Bonnot C."/>
            <person name="Breuninger H."/>
            <person name="Symeonidi A."/>
            <person name="Radhakrishnan G.V."/>
            <person name="Van Nieuwerburgh F."/>
            <person name="Deforce D."/>
            <person name="Chang C."/>
            <person name="Karol K.G."/>
            <person name="Hedrich R."/>
            <person name="Ulvskov P."/>
            <person name="Glockner G."/>
            <person name="Delwiche C.F."/>
            <person name="Petrasek J."/>
            <person name="Van de Peer Y."/>
            <person name="Friml J."/>
            <person name="Beilby M."/>
            <person name="Dolan L."/>
            <person name="Kohara Y."/>
            <person name="Sugano S."/>
            <person name="Fujiyama A."/>
            <person name="Delaux P.-M."/>
            <person name="Quint M."/>
            <person name="TheiBen G."/>
            <person name="Hagemann M."/>
            <person name="Harholt J."/>
            <person name="Dunand C."/>
            <person name="Zachgo S."/>
            <person name="Langdale J."/>
            <person name="Maumus F."/>
            <person name="Straeten D.V.D."/>
            <person name="Gould S.B."/>
            <person name="Rensing S.A."/>
        </authorList>
    </citation>
    <scope>NUCLEOTIDE SEQUENCE [LARGE SCALE GENOMIC DNA]</scope>
    <source>
        <strain evidence="2 3">S276</strain>
    </source>
</reference>
<feature type="compositionally biased region" description="Basic and acidic residues" evidence="1">
    <location>
        <begin position="284"/>
        <end position="294"/>
    </location>
</feature>
<feature type="region of interest" description="Disordered" evidence="1">
    <location>
        <begin position="283"/>
        <end position="317"/>
    </location>
</feature>
<dbReference type="Proteomes" id="UP000265515">
    <property type="component" value="Unassembled WGS sequence"/>
</dbReference>
<keyword evidence="3" id="KW-1185">Reference proteome</keyword>
<comment type="caution">
    <text evidence="2">The sequence shown here is derived from an EMBL/GenBank/DDBJ whole genome shotgun (WGS) entry which is preliminary data.</text>
</comment>
<feature type="compositionally biased region" description="Basic and acidic residues" evidence="1">
    <location>
        <begin position="94"/>
        <end position="110"/>
    </location>
</feature>
<accession>A0A388MA59</accession>
<gene>
    <name evidence="2" type="ORF">CBR_g52416</name>
</gene>
<evidence type="ECO:0000313" key="2">
    <source>
        <dbReference type="EMBL" id="GBG91461.1"/>
    </source>
</evidence>
<dbReference type="Gramene" id="GBG91461">
    <property type="protein sequence ID" value="GBG91461"/>
    <property type="gene ID" value="CBR_g52416"/>
</dbReference>
<evidence type="ECO:0000313" key="3">
    <source>
        <dbReference type="Proteomes" id="UP000265515"/>
    </source>
</evidence>